<reference evidence="1" key="1">
    <citation type="submission" date="2021-02" db="EMBL/GenBank/DDBJ databases">
        <authorList>
            <person name="Nowell W R."/>
        </authorList>
    </citation>
    <scope>NUCLEOTIDE SEQUENCE</scope>
</reference>
<organism evidence="1 2">
    <name type="scientific">Rotaria socialis</name>
    <dbReference type="NCBI Taxonomy" id="392032"/>
    <lineage>
        <taxon>Eukaryota</taxon>
        <taxon>Metazoa</taxon>
        <taxon>Spiralia</taxon>
        <taxon>Gnathifera</taxon>
        <taxon>Rotifera</taxon>
        <taxon>Eurotatoria</taxon>
        <taxon>Bdelloidea</taxon>
        <taxon>Philodinida</taxon>
        <taxon>Philodinidae</taxon>
        <taxon>Rotaria</taxon>
    </lineage>
</organism>
<dbReference type="Proteomes" id="UP000663873">
    <property type="component" value="Unassembled WGS sequence"/>
</dbReference>
<evidence type="ECO:0000313" key="2">
    <source>
        <dbReference type="Proteomes" id="UP000663873"/>
    </source>
</evidence>
<accession>A0A821MNL6</accession>
<proteinExistence type="predicted"/>
<sequence>NYDLEKDFEAFYQLTTDNILTAKVADDQAKFNVSKTNHVNMIKYIRKVNRSLIDHLINETLRTSDYRLENDQEDQEDNIESKLGEINLSLYKITTKQLKNQLIPTIIYSNYRKSFNRTLERIYKEQIEQTIDLNQIRASINGTVRDGLTEEYQGSALRTAMQCLTGAAGANNVPADFCEKQLT</sequence>
<gene>
    <name evidence="1" type="ORF">UJA718_LOCUS39854</name>
</gene>
<keyword evidence="2" id="KW-1185">Reference proteome</keyword>
<feature type="non-terminal residue" evidence="1">
    <location>
        <position position="1"/>
    </location>
</feature>
<protein>
    <submittedName>
        <fullName evidence="1">Uncharacterized protein</fullName>
    </submittedName>
</protein>
<feature type="non-terminal residue" evidence="1">
    <location>
        <position position="183"/>
    </location>
</feature>
<name>A0A821MNL6_9BILA</name>
<evidence type="ECO:0000313" key="1">
    <source>
        <dbReference type="EMBL" id="CAF4769865.1"/>
    </source>
</evidence>
<dbReference type="AlphaFoldDB" id="A0A821MNL6"/>
<comment type="caution">
    <text evidence="1">The sequence shown here is derived from an EMBL/GenBank/DDBJ whole genome shotgun (WGS) entry which is preliminary data.</text>
</comment>
<dbReference type="EMBL" id="CAJOBP010042944">
    <property type="protein sequence ID" value="CAF4769865.1"/>
    <property type="molecule type" value="Genomic_DNA"/>
</dbReference>